<proteinExistence type="predicted"/>
<gene>
    <name evidence="1" type="ORF">UU35_C0023G0012</name>
</gene>
<dbReference type="Proteomes" id="UP000034616">
    <property type="component" value="Unassembled WGS sequence"/>
</dbReference>
<feature type="non-terminal residue" evidence="1">
    <location>
        <position position="112"/>
    </location>
</feature>
<dbReference type="AlphaFoldDB" id="A0A0G0XDZ3"/>
<dbReference type="EMBL" id="LCAH01000023">
    <property type="protein sequence ID" value="KKR85977.1"/>
    <property type="molecule type" value="Genomic_DNA"/>
</dbReference>
<dbReference type="Pfam" id="PF19614">
    <property type="entry name" value="DUF6119"/>
    <property type="match status" value="1"/>
</dbReference>
<dbReference type="InterPro" id="IPR026487">
    <property type="entry name" value="CHP04141"/>
</dbReference>
<evidence type="ECO:0000313" key="1">
    <source>
        <dbReference type="EMBL" id="KKR85977.1"/>
    </source>
</evidence>
<reference evidence="1 2" key="1">
    <citation type="journal article" date="2015" name="Nature">
        <title>rRNA introns, odd ribosomes, and small enigmatic genomes across a large radiation of phyla.</title>
        <authorList>
            <person name="Brown C.T."/>
            <person name="Hug L.A."/>
            <person name="Thomas B.C."/>
            <person name="Sharon I."/>
            <person name="Castelle C.J."/>
            <person name="Singh A."/>
            <person name="Wilkins M.J."/>
            <person name="Williams K.H."/>
            <person name="Banfield J.F."/>
        </authorList>
    </citation>
    <scope>NUCLEOTIDE SEQUENCE [LARGE SCALE GENOMIC DNA]</scope>
</reference>
<name>A0A0G0XDZ3_9BACT</name>
<protein>
    <submittedName>
        <fullName evidence="1">Sporadically distributed protein, TIGR04141 family</fullName>
    </submittedName>
</protein>
<evidence type="ECO:0000313" key="2">
    <source>
        <dbReference type="Proteomes" id="UP000034616"/>
    </source>
</evidence>
<accession>A0A0G0XDZ3</accession>
<sequence length="112" mass="12527">MNTEYAEIKKANAPITLPSYSQKNENEYNKAVATQDSNFCCMDRENISHGGGHSKIEFCDLYTKDKTIIHVKHYGGSAVLSHLFAQGVVSGELFLADSKFREKVNDKLSQSH</sequence>
<organism evidence="1 2">
    <name type="scientific">Candidatus Uhrbacteria bacterium GW2011_GWC2_41_11</name>
    <dbReference type="NCBI Taxonomy" id="1618985"/>
    <lineage>
        <taxon>Bacteria</taxon>
        <taxon>Candidatus Uhriibacteriota</taxon>
    </lineage>
</organism>
<comment type="caution">
    <text evidence="1">The sequence shown here is derived from an EMBL/GenBank/DDBJ whole genome shotgun (WGS) entry which is preliminary data.</text>
</comment>
<dbReference type="NCBIfam" id="TIGR04141">
    <property type="entry name" value="TIGR04141 family sporadically distributed protein"/>
    <property type="match status" value="1"/>
</dbReference>